<evidence type="ECO:0000256" key="1">
    <source>
        <dbReference type="SAM" id="MobiDB-lite"/>
    </source>
</evidence>
<feature type="compositionally biased region" description="Polar residues" evidence="1">
    <location>
        <begin position="181"/>
        <end position="190"/>
    </location>
</feature>
<comment type="caution">
    <text evidence="2">The sequence shown here is derived from an EMBL/GenBank/DDBJ whole genome shotgun (WGS) entry which is preliminary data.</text>
</comment>
<dbReference type="EMBL" id="JAAKFY010000006">
    <property type="protein sequence ID" value="KAF3856792.1"/>
    <property type="molecule type" value="Genomic_DNA"/>
</dbReference>
<sequence length="269" mass="28884">MSSPVASLVLEGTRDPLLDQGFPFSPPYVPAAQDVPPPPPSHPALSAAHPATGVWETHLSNAFLNGLSTAASTAVRATYIGVMDGARLEEARRHAESRLSEEKANNDKKRRDRKEKAQLTMVGHTNPKATTVAEEGTEAEVVSEAEAEDAVAKEKTPKVDETEATKPTKKQGKMEAVSSADPKTTGSMTVQKPHGTRTGEITARGNFRLTCGGGGEEGPVETTTVTDHCLMEERRRREINKELPLTACHPPAVMAFNTQQMPAEKEITA</sequence>
<dbReference type="AlphaFoldDB" id="A0A7J5Z4N2"/>
<reference evidence="2 3" key="1">
    <citation type="submission" date="2020-03" db="EMBL/GenBank/DDBJ databases">
        <title>Dissostichus mawsoni Genome sequencing and assembly.</title>
        <authorList>
            <person name="Park H."/>
        </authorList>
    </citation>
    <scope>NUCLEOTIDE SEQUENCE [LARGE SCALE GENOMIC DNA]</scope>
    <source>
        <strain evidence="2">DM0001</strain>
        <tissue evidence="2">Muscle</tissue>
    </source>
</reference>
<feature type="compositionally biased region" description="Basic and acidic residues" evidence="1">
    <location>
        <begin position="150"/>
        <end position="166"/>
    </location>
</feature>
<accession>A0A7J5Z4N2</accession>
<feature type="region of interest" description="Disordered" evidence="1">
    <location>
        <begin position="93"/>
        <end position="118"/>
    </location>
</feature>
<keyword evidence="3" id="KW-1185">Reference proteome</keyword>
<evidence type="ECO:0000313" key="2">
    <source>
        <dbReference type="EMBL" id="KAF3856792.1"/>
    </source>
</evidence>
<name>A0A7J5Z4N2_DISMA</name>
<dbReference type="OrthoDB" id="8960550at2759"/>
<feature type="compositionally biased region" description="Acidic residues" evidence="1">
    <location>
        <begin position="135"/>
        <end position="149"/>
    </location>
</feature>
<gene>
    <name evidence="2" type="ORF">F7725_017515</name>
</gene>
<evidence type="ECO:0000313" key="3">
    <source>
        <dbReference type="Proteomes" id="UP000518266"/>
    </source>
</evidence>
<protein>
    <submittedName>
        <fullName evidence="2">Uncharacterized protein</fullName>
    </submittedName>
</protein>
<dbReference type="Proteomes" id="UP000518266">
    <property type="component" value="Unassembled WGS sequence"/>
</dbReference>
<organism evidence="2 3">
    <name type="scientific">Dissostichus mawsoni</name>
    <name type="common">Antarctic cod</name>
    <dbReference type="NCBI Taxonomy" id="36200"/>
    <lineage>
        <taxon>Eukaryota</taxon>
        <taxon>Metazoa</taxon>
        <taxon>Chordata</taxon>
        <taxon>Craniata</taxon>
        <taxon>Vertebrata</taxon>
        <taxon>Euteleostomi</taxon>
        <taxon>Actinopterygii</taxon>
        <taxon>Neopterygii</taxon>
        <taxon>Teleostei</taxon>
        <taxon>Neoteleostei</taxon>
        <taxon>Acanthomorphata</taxon>
        <taxon>Eupercaria</taxon>
        <taxon>Perciformes</taxon>
        <taxon>Notothenioidei</taxon>
        <taxon>Nototheniidae</taxon>
        <taxon>Dissostichus</taxon>
    </lineage>
</organism>
<proteinExistence type="predicted"/>
<feature type="compositionally biased region" description="Pro residues" evidence="1">
    <location>
        <begin position="28"/>
        <end position="42"/>
    </location>
</feature>
<feature type="region of interest" description="Disordered" evidence="1">
    <location>
        <begin position="28"/>
        <end position="48"/>
    </location>
</feature>
<feature type="region of interest" description="Disordered" evidence="1">
    <location>
        <begin position="132"/>
        <end position="199"/>
    </location>
</feature>
<feature type="compositionally biased region" description="Basic and acidic residues" evidence="1">
    <location>
        <begin position="93"/>
        <end position="117"/>
    </location>
</feature>